<reference evidence="3 4" key="1">
    <citation type="submission" date="2016-12" db="EMBL/GenBank/DDBJ databases">
        <title>Domibacillus antri genome sequencing.</title>
        <authorList>
            <person name="Verma A."/>
            <person name="Krishnamurthi S."/>
        </authorList>
    </citation>
    <scope>NUCLEOTIDE SEQUENCE [LARGE SCALE GENOMIC DNA]</scope>
    <source>
        <strain evidence="3 4">XD80</strain>
    </source>
</reference>
<dbReference type="SUPFAM" id="SSF158791">
    <property type="entry name" value="MgtE N-terminal domain-like"/>
    <property type="match status" value="1"/>
</dbReference>
<dbReference type="Proteomes" id="UP000185568">
    <property type="component" value="Unassembled WGS sequence"/>
</dbReference>
<evidence type="ECO:0008006" key="5">
    <source>
        <dbReference type="Google" id="ProtNLM"/>
    </source>
</evidence>
<dbReference type="STRING" id="1714264.BTO30_07625"/>
<accession>A0A1Q8Q624</accession>
<dbReference type="RefSeq" id="WP_075398131.1">
    <property type="nucleotide sequence ID" value="NZ_MSDU01000014.1"/>
</dbReference>
<dbReference type="EMBL" id="MSDU01000014">
    <property type="protein sequence ID" value="OLN22787.1"/>
    <property type="molecule type" value="Genomic_DNA"/>
</dbReference>
<name>A0A1Q8Q624_9BACI</name>
<evidence type="ECO:0000313" key="3">
    <source>
        <dbReference type="EMBL" id="OLN22787.1"/>
    </source>
</evidence>
<evidence type="ECO:0000313" key="4">
    <source>
        <dbReference type="Proteomes" id="UP000185568"/>
    </source>
</evidence>
<feature type="coiled-coil region" evidence="1">
    <location>
        <begin position="84"/>
        <end position="143"/>
    </location>
</feature>
<dbReference type="AlphaFoldDB" id="A0A1Q8Q624"/>
<feature type="transmembrane region" description="Helical" evidence="2">
    <location>
        <begin position="21"/>
        <end position="47"/>
    </location>
</feature>
<organism evidence="3 4">
    <name type="scientific">Domibacillus antri</name>
    <dbReference type="NCBI Taxonomy" id="1714264"/>
    <lineage>
        <taxon>Bacteria</taxon>
        <taxon>Bacillati</taxon>
        <taxon>Bacillota</taxon>
        <taxon>Bacilli</taxon>
        <taxon>Bacillales</taxon>
        <taxon>Bacillaceae</taxon>
        <taxon>Domibacillus</taxon>
    </lineage>
</organism>
<sequence length="206" mass="23056">MARKKKKAAPVEVEEKKGHSTFQWIVFVVFIPLLFALTIALIVMTIAGVNVFEKTKEVAANIPYVSEWVDTGSGQDGKSDSEKVVELQAEIKNKEAEIDSLQGKLTDSEKKIEQLLTEQDRLNAEYKQLQQQQQQTVKEKETQQTSNVIKTYETMDEKSIAGIVINLTDAEAVNILKQLSVEKQAAVLEQVDAVKAAEYTKLLSNE</sequence>
<dbReference type="OrthoDB" id="1724615at2"/>
<keyword evidence="4" id="KW-1185">Reference proteome</keyword>
<proteinExistence type="predicted"/>
<evidence type="ECO:0000256" key="1">
    <source>
        <dbReference type="SAM" id="Coils"/>
    </source>
</evidence>
<gene>
    <name evidence="3" type="ORF">BTO30_07625</name>
</gene>
<evidence type="ECO:0000256" key="2">
    <source>
        <dbReference type="SAM" id="Phobius"/>
    </source>
</evidence>
<keyword evidence="1" id="KW-0175">Coiled coil</keyword>
<protein>
    <recommendedName>
        <fullName evidence="5">Magnesium transporter MgtE intracellular domain-containing protein</fullName>
    </recommendedName>
</protein>
<keyword evidence="2" id="KW-0812">Transmembrane</keyword>
<comment type="caution">
    <text evidence="3">The sequence shown here is derived from an EMBL/GenBank/DDBJ whole genome shotgun (WGS) entry which is preliminary data.</text>
</comment>
<keyword evidence="2" id="KW-1133">Transmembrane helix</keyword>
<keyword evidence="2" id="KW-0472">Membrane</keyword>